<evidence type="ECO:0000259" key="2">
    <source>
        <dbReference type="Pfam" id="PF01370"/>
    </source>
</evidence>
<dbReference type="InterPro" id="IPR036291">
    <property type="entry name" value="NAD(P)-bd_dom_sf"/>
</dbReference>
<accession>S7VU31</accession>
<dbReference type="GO" id="GO:0008460">
    <property type="term" value="F:dTDP-glucose 4,6-dehydratase activity"/>
    <property type="evidence" value="ECO:0007669"/>
    <property type="project" value="UniProtKB-EC"/>
</dbReference>
<proteinExistence type="inferred from homology"/>
<protein>
    <submittedName>
        <fullName evidence="3">dTDP-glucose 4,6-dehydratase</fullName>
        <ecNumber evidence="3">4.2.1.46</ecNumber>
    </submittedName>
</protein>
<dbReference type="RefSeq" id="WP_020897335.1">
    <property type="nucleotide sequence ID" value="NZ_ATMR01000088.1"/>
</dbReference>
<dbReference type="InterPro" id="IPR001509">
    <property type="entry name" value="Epimerase_deHydtase"/>
</dbReference>
<keyword evidence="4" id="KW-1185">Reference proteome</keyword>
<dbReference type="AlphaFoldDB" id="S7VU31"/>
<dbReference type="STRING" id="641526.ADIWIN_1240"/>
<dbReference type="Proteomes" id="UP000014962">
    <property type="component" value="Unassembled WGS sequence"/>
</dbReference>
<dbReference type="SUPFAM" id="SSF51735">
    <property type="entry name" value="NAD(P)-binding Rossmann-fold domains"/>
    <property type="match status" value="1"/>
</dbReference>
<sequence length="308" mass="34638">MTNILVTGGAGQLGSALASKLAQKPSTTVVVIDNLSTGDKSKLPIRDNIIFIKADVNNYYDIISIFATYKFKYVFHLAAVVGVERTLEHPIVVLEDIEGLKNVLSLSKNSGVERIFYSSSSEVYGEPFEIPQNEQTTPLNSRLPYAIVKNVGEAFLKAYQQEYDLDYTIFRFFNTYGPQQSNDFVMPRFIKLAMTNQPIPIYGKGEQTRSFCYVDDNIDTCIKALDENAFVNDVLNIGNEDEVSILYLAQKIIELTNSKSEIKFLPSLKEGDMTRRCPDITKMKALLGRELVSLEEGILKMIAYYKAL</sequence>
<dbReference type="Pfam" id="PF01370">
    <property type="entry name" value="Epimerase"/>
    <property type="match status" value="1"/>
</dbReference>
<keyword evidence="3" id="KW-0456">Lyase</keyword>
<evidence type="ECO:0000313" key="3">
    <source>
        <dbReference type="EMBL" id="EPR73760.1"/>
    </source>
</evidence>
<comment type="similarity">
    <text evidence="1">Belongs to the NAD(P)-dependent epimerase/dehydratase family.</text>
</comment>
<dbReference type="OrthoDB" id="9801785at2"/>
<dbReference type="Gene3D" id="3.40.50.720">
    <property type="entry name" value="NAD(P)-binding Rossmann-like Domain"/>
    <property type="match status" value="1"/>
</dbReference>
<comment type="caution">
    <text evidence="3">The sequence shown here is derived from an EMBL/GenBank/DDBJ whole genome shotgun (WGS) entry which is preliminary data.</text>
</comment>
<dbReference type="EC" id="4.2.1.46" evidence="3"/>
<dbReference type="PANTHER" id="PTHR43000">
    <property type="entry name" value="DTDP-D-GLUCOSE 4,6-DEHYDRATASE-RELATED"/>
    <property type="match status" value="1"/>
</dbReference>
<evidence type="ECO:0000313" key="4">
    <source>
        <dbReference type="Proteomes" id="UP000014962"/>
    </source>
</evidence>
<dbReference type="EMBL" id="ATMR01000088">
    <property type="protein sequence ID" value="EPR73760.1"/>
    <property type="molecule type" value="Genomic_DNA"/>
</dbReference>
<name>S7VU31_9FLAO</name>
<gene>
    <name evidence="3" type="ORF">ADIWIN_1240</name>
</gene>
<dbReference type="eggNOG" id="COG0451">
    <property type="taxonomic scope" value="Bacteria"/>
</dbReference>
<organism evidence="3 4">
    <name type="scientific">Winogradskyella psychrotolerans RS-3</name>
    <dbReference type="NCBI Taxonomy" id="641526"/>
    <lineage>
        <taxon>Bacteria</taxon>
        <taxon>Pseudomonadati</taxon>
        <taxon>Bacteroidota</taxon>
        <taxon>Flavobacteriia</taxon>
        <taxon>Flavobacteriales</taxon>
        <taxon>Flavobacteriaceae</taxon>
        <taxon>Winogradskyella</taxon>
    </lineage>
</organism>
<reference evidence="3 4" key="1">
    <citation type="journal article" date="2013" name="Genome Announc.">
        <title>Draft Genome Sequence of Winogradskyella psychrotolerans RS-3T, Isolated from the Marine Transect of Kongsfjorden, Ny-Alesund, Svalbard, Arctic Ocean.</title>
        <authorList>
            <person name="Kumar Pinnaka A."/>
            <person name="Ara S."/>
            <person name="Singh A."/>
            <person name="Shivaji S."/>
        </authorList>
    </citation>
    <scope>NUCLEOTIDE SEQUENCE [LARGE SCALE GENOMIC DNA]</scope>
    <source>
        <strain evidence="3 4">RS-3</strain>
    </source>
</reference>
<evidence type="ECO:0000256" key="1">
    <source>
        <dbReference type="ARBA" id="ARBA00007637"/>
    </source>
</evidence>
<dbReference type="PATRIC" id="fig|641526.4.peg.1230"/>
<feature type="domain" description="NAD-dependent epimerase/dehydratase" evidence="2">
    <location>
        <begin position="4"/>
        <end position="238"/>
    </location>
</feature>